<keyword evidence="5" id="KW-0046">Antibiotic resistance</keyword>
<dbReference type="RefSeq" id="WP_122825043.1">
    <property type="nucleotide sequence ID" value="NZ_CP033325.1"/>
</dbReference>
<dbReference type="PANTHER" id="PTHR43229">
    <property type="entry name" value="NODULATION PROTEIN J"/>
    <property type="match status" value="1"/>
</dbReference>
<evidence type="ECO:0000313" key="8">
    <source>
        <dbReference type="EMBL" id="MFC4556231.1"/>
    </source>
</evidence>
<reference evidence="9" key="1">
    <citation type="journal article" date="2019" name="Int. J. Syst. Evol. Microbiol.">
        <title>The Global Catalogue of Microorganisms (GCM) 10K type strain sequencing project: providing services to taxonomists for standard genome sequencing and annotation.</title>
        <authorList>
            <consortium name="The Broad Institute Genomics Platform"/>
            <consortium name="The Broad Institute Genome Sequencing Center for Infectious Disease"/>
            <person name="Wu L."/>
            <person name="Ma J."/>
        </authorList>
    </citation>
    <scope>NUCLEOTIDE SEQUENCE [LARGE SCALE GENOMIC DNA]</scope>
    <source>
        <strain evidence="9">JCM 3369</strain>
    </source>
</reference>
<dbReference type="InterPro" id="IPR000412">
    <property type="entry name" value="ABC_2_transport"/>
</dbReference>
<feature type="transmembrane region" description="Helical" evidence="6">
    <location>
        <begin position="31"/>
        <end position="51"/>
    </location>
</feature>
<evidence type="ECO:0000256" key="6">
    <source>
        <dbReference type="SAM" id="Phobius"/>
    </source>
</evidence>
<keyword evidence="4 6" id="KW-0472">Membrane</keyword>
<evidence type="ECO:0000313" key="9">
    <source>
        <dbReference type="Proteomes" id="UP001595955"/>
    </source>
</evidence>
<sequence>MSTTLTPAPRPGFARLTLLHGRSQFLETVRIPVAVIGNMVFPALALVFFVVPNAEVAQDPLGATTAVAQLALFSVMSTCLFTFGSGVAEDRALPFDPYVRTLPAGPGPRIAGRLLNGSAFALLGLAPVVVVGALLTAARPGLADLAAGVGVLVLTAVPFALLGMTIGYACSAKAAIAVVQVTLFPLAFAGGLFMPPFLFPGWLDSLSMALPSRAARDLVVQATTGEAGYAGALPVLLGWTALFALACVATYRRDEGRRFR</sequence>
<gene>
    <name evidence="8" type="ORF">ACFO3F_13315</name>
</gene>
<name>A0ABV9DBR5_9MICO</name>
<evidence type="ECO:0000256" key="1">
    <source>
        <dbReference type="ARBA" id="ARBA00004141"/>
    </source>
</evidence>
<accession>A0ABV9DBR5</accession>
<dbReference type="Proteomes" id="UP001595955">
    <property type="component" value="Unassembled WGS sequence"/>
</dbReference>
<dbReference type="InterPro" id="IPR013525">
    <property type="entry name" value="ABC2_TM"/>
</dbReference>
<evidence type="ECO:0000256" key="5">
    <source>
        <dbReference type="ARBA" id="ARBA00023251"/>
    </source>
</evidence>
<feature type="transmembrane region" description="Helical" evidence="6">
    <location>
        <begin position="119"/>
        <end position="139"/>
    </location>
</feature>
<dbReference type="Pfam" id="PF01061">
    <property type="entry name" value="ABC2_membrane"/>
    <property type="match status" value="1"/>
</dbReference>
<feature type="domain" description="ABC-2 type transporter transmembrane" evidence="7">
    <location>
        <begin position="22"/>
        <end position="220"/>
    </location>
</feature>
<comment type="caution">
    <text evidence="8">The sequence shown here is derived from an EMBL/GenBank/DDBJ whole genome shotgun (WGS) entry which is preliminary data.</text>
</comment>
<feature type="transmembrane region" description="Helical" evidence="6">
    <location>
        <begin position="145"/>
        <end position="168"/>
    </location>
</feature>
<evidence type="ECO:0000259" key="7">
    <source>
        <dbReference type="Pfam" id="PF01061"/>
    </source>
</evidence>
<protein>
    <submittedName>
        <fullName evidence="8">ABC transporter permease</fullName>
    </submittedName>
</protein>
<keyword evidence="3 6" id="KW-1133">Transmembrane helix</keyword>
<evidence type="ECO:0000256" key="3">
    <source>
        <dbReference type="ARBA" id="ARBA00022989"/>
    </source>
</evidence>
<dbReference type="EMBL" id="JBHSGF010000010">
    <property type="protein sequence ID" value="MFC4556231.1"/>
    <property type="molecule type" value="Genomic_DNA"/>
</dbReference>
<dbReference type="PIRSF" id="PIRSF006648">
    <property type="entry name" value="DrrB"/>
    <property type="match status" value="1"/>
</dbReference>
<feature type="transmembrane region" description="Helical" evidence="6">
    <location>
        <begin position="175"/>
        <end position="198"/>
    </location>
</feature>
<feature type="transmembrane region" description="Helical" evidence="6">
    <location>
        <begin position="63"/>
        <end position="83"/>
    </location>
</feature>
<evidence type="ECO:0000256" key="2">
    <source>
        <dbReference type="ARBA" id="ARBA00022692"/>
    </source>
</evidence>
<dbReference type="InterPro" id="IPR051784">
    <property type="entry name" value="Nod_factor_ABC_transporter"/>
</dbReference>
<comment type="subcellular location">
    <subcellularLocation>
        <location evidence="1">Membrane</location>
        <topology evidence="1">Multi-pass membrane protein</topology>
    </subcellularLocation>
</comment>
<evidence type="ECO:0000256" key="4">
    <source>
        <dbReference type="ARBA" id="ARBA00023136"/>
    </source>
</evidence>
<feature type="transmembrane region" description="Helical" evidence="6">
    <location>
        <begin position="227"/>
        <end position="251"/>
    </location>
</feature>
<proteinExistence type="predicted"/>
<keyword evidence="2 6" id="KW-0812">Transmembrane</keyword>
<keyword evidence="9" id="KW-1185">Reference proteome</keyword>
<dbReference type="PANTHER" id="PTHR43229:SF2">
    <property type="entry name" value="NODULATION PROTEIN J"/>
    <property type="match status" value="1"/>
</dbReference>
<organism evidence="8 9">
    <name type="scientific">Georgenia faecalis</name>
    <dbReference type="NCBI Taxonomy" id="2483799"/>
    <lineage>
        <taxon>Bacteria</taxon>
        <taxon>Bacillati</taxon>
        <taxon>Actinomycetota</taxon>
        <taxon>Actinomycetes</taxon>
        <taxon>Micrococcales</taxon>
        <taxon>Bogoriellaceae</taxon>
        <taxon>Georgenia</taxon>
    </lineage>
</organism>